<accession>E7RXJ0</accession>
<reference evidence="2 3" key="1">
    <citation type="submission" date="2010-12" db="EMBL/GenBank/DDBJ databases">
        <authorList>
            <person name="Muzny D."/>
            <person name="Qin X."/>
            <person name="Deng J."/>
            <person name="Jiang H."/>
            <person name="Liu Y."/>
            <person name="Qu J."/>
            <person name="Song X.-Z."/>
            <person name="Zhang L."/>
            <person name="Thornton R."/>
            <person name="Coyle M."/>
            <person name="Francisco L."/>
            <person name="Jackson L."/>
            <person name="Javaid M."/>
            <person name="Korchina V."/>
            <person name="Kovar C."/>
            <person name="Mata R."/>
            <person name="Mathew T."/>
            <person name="Ngo R."/>
            <person name="Nguyen L."/>
            <person name="Nguyen N."/>
            <person name="Okwuonu G."/>
            <person name="Ongeri F."/>
            <person name="Pham C."/>
            <person name="Simmons D."/>
            <person name="Wilczek-Boney K."/>
            <person name="Hale W."/>
            <person name="Jakkamsetti A."/>
            <person name="Pham P."/>
            <person name="Ruth R."/>
            <person name="San Lucas F."/>
            <person name="Warren J."/>
            <person name="Zhang J."/>
            <person name="Zhao Z."/>
            <person name="Zhou C."/>
            <person name="Zhu D."/>
            <person name="Lee S."/>
            <person name="Bess C."/>
            <person name="Blankenburg K."/>
            <person name="Forbes L."/>
            <person name="Fu Q."/>
            <person name="Gubbala S."/>
            <person name="Hirani K."/>
            <person name="Jayaseelan J.C."/>
            <person name="Lara F."/>
            <person name="Munidasa M."/>
            <person name="Palculict T."/>
            <person name="Patil S."/>
            <person name="Pu L.-L."/>
            <person name="Saada N."/>
            <person name="Tang L."/>
            <person name="Weissenberger G."/>
            <person name="Zhu Y."/>
            <person name="Hemphill L."/>
            <person name="Shang Y."/>
            <person name="Youmans B."/>
            <person name="Ayvaz T."/>
            <person name="Ross M."/>
            <person name="Santibanez J."/>
            <person name="Aqrawi P."/>
            <person name="Gross S."/>
            <person name="Joshi V."/>
            <person name="Fowler G."/>
            <person name="Nazareth L."/>
            <person name="Reid J."/>
            <person name="Worley K."/>
            <person name="Petrosino J."/>
            <person name="Highlander S."/>
            <person name="Gibbs R."/>
        </authorList>
    </citation>
    <scope>NUCLEOTIDE SEQUENCE [LARGE SCALE GENOMIC DNA]</scope>
    <source>
        <strain evidence="2 3">ATCC 51599</strain>
    </source>
</reference>
<evidence type="ECO:0000313" key="3">
    <source>
        <dbReference type="Proteomes" id="UP000011021"/>
    </source>
</evidence>
<feature type="region of interest" description="Disordered" evidence="1">
    <location>
        <begin position="1"/>
        <end position="36"/>
    </location>
</feature>
<dbReference type="STRING" id="887898.HMPREF0551_1403"/>
<gene>
    <name evidence="2" type="ORF">HMPREF0551_1403</name>
</gene>
<sequence>MTGPCLAPAKPLNFRPSAPPTHGHPETGSHVSARTRHPSHFCPFTRLAPLLPLRRILGPPRVPKPASRHEYVANERQFTPRASQNGPKSLRTDRTLWHNESSVFVWMQPYGHGPKVVLYASSLHFAQGHSW</sequence>
<feature type="compositionally biased region" description="Polar residues" evidence="1">
    <location>
        <begin position="76"/>
        <end position="87"/>
    </location>
</feature>
<feature type="region of interest" description="Disordered" evidence="1">
    <location>
        <begin position="59"/>
        <end position="91"/>
    </location>
</feature>
<organism evidence="2 3">
    <name type="scientific">Lautropia mirabilis ATCC 51599</name>
    <dbReference type="NCBI Taxonomy" id="887898"/>
    <lineage>
        <taxon>Bacteria</taxon>
        <taxon>Pseudomonadati</taxon>
        <taxon>Pseudomonadota</taxon>
        <taxon>Betaproteobacteria</taxon>
        <taxon>Burkholderiales</taxon>
        <taxon>Burkholderiaceae</taxon>
        <taxon>Lautropia</taxon>
    </lineage>
</organism>
<evidence type="ECO:0000256" key="1">
    <source>
        <dbReference type="SAM" id="MobiDB-lite"/>
    </source>
</evidence>
<comment type="caution">
    <text evidence="2">The sequence shown here is derived from an EMBL/GenBank/DDBJ whole genome shotgun (WGS) entry which is preliminary data.</text>
</comment>
<proteinExistence type="predicted"/>
<dbReference type="EMBL" id="AEQP01000008">
    <property type="protein sequence ID" value="EFV94986.1"/>
    <property type="molecule type" value="Genomic_DNA"/>
</dbReference>
<dbReference type="AlphaFoldDB" id="E7RXJ0"/>
<name>E7RXJ0_9BURK</name>
<dbReference type="HOGENOM" id="CLU_1924922_0_0_4"/>
<dbReference type="Proteomes" id="UP000011021">
    <property type="component" value="Unassembled WGS sequence"/>
</dbReference>
<evidence type="ECO:0000313" key="2">
    <source>
        <dbReference type="EMBL" id="EFV94986.1"/>
    </source>
</evidence>
<protein>
    <submittedName>
        <fullName evidence="2">Uncharacterized protein</fullName>
    </submittedName>
</protein>
<keyword evidence="3" id="KW-1185">Reference proteome</keyword>